<dbReference type="Pfam" id="PF00226">
    <property type="entry name" value="DnaJ"/>
    <property type="match status" value="1"/>
</dbReference>
<dbReference type="InterPro" id="IPR009430">
    <property type="entry name" value="GvpL/GvpF"/>
</dbReference>
<keyword evidence="1" id="KW-0304">Gas vesicle</keyword>
<accession>A0A9W6J8W0</accession>
<evidence type="ECO:0000313" key="6">
    <source>
        <dbReference type="Proteomes" id="UP001143370"/>
    </source>
</evidence>
<dbReference type="InterPro" id="IPR001623">
    <property type="entry name" value="DnaJ_domain"/>
</dbReference>
<keyword evidence="6" id="KW-1185">Reference proteome</keyword>
<protein>
    <recommendedName>
        <fullName evidence="4">J domain-containing protein</fullName>
    </recommendedName>
</protein>
<dbReference type="Pfam" id="PF06386">
    <property type="entry name" value="GvpL_GvpF"/>
    <property type="match status" value="1"/>
</dbReference>
<comment type="subcellular location">
    <subcellularLocation>
        <location evidence="2">Gas vesicle</location>
    </subcellularLocation>
</comment>
<organism evidence="5 6">
    <name type="scientific">Ancylobacter dichloromethanicus</name>
    <dbReference type="NCBI Taxonomy" id="518825"/>
    <lineage>
        <taxon>Bacteria</taxon>
        <taxon>Pseudomonadati</taxon>
        <taxon>Pseudomonadota</taxon>
        <taxon>Alphaproteobacteria</taxon>
        <taxon>Hyphomicrobiales</taxon>
        <taxon>Xanthobacteraceae</taxon>
        <taxon>Ancylobacter</taxon>
    </lineage>
</organism>
<dbReference type="SMART" id="SM00271">
    <property type="entry name" value="DnaJ"/>
    <property type="match status" value="1"/>
</dbReference>
<dbReference type="Proteomes" id="UP001143370">
    <property type="component" value="Unassembled WGS sequence"/>
</dbReference>
<comment type="similarity">
    <text evidence="3">Belongs to the gas vesicle GvpF/GvpL family.</text>
</comment>
<comment type="caution">
    <text evidence="5">The sequence shown here is derived from an EMBL/GenBank/DDBJ whole genome shotgun (WGS) entry which is preliminary data.</text>
</comment>
<reference evidence="5" key="1">
    <citation type="journal article" date="2014" name="Int. J. Syst. Evol. Microbiol.">
        <title>Complete genome sequence of Corynebacterium casei LMG S-19264T (=DSM 44701T), isolated from a smear-ripened cheese.</title>
        <authorList>
            <consortium name="US DOE Joint Genome Institute (JGI-PGF)"/>
            <person name="Walter F."/>
            <person name="Albersmeier A."/>
            <person name="Kalinowski J."/>
            <person name="Ruckert C."/>
        </authorList>
    </citation>
    <scope>NUCLEOTIDE SEQUENCE</scope>
    <source>
        <strain evidence="5">VKM B-2484</strain>
    </source>
</reference>
<dbReference type="AlphaFoldDB" id="A0A9W6J8W0"/>
<dbReference type="PROSITE" id="PS50076">
    <property type="entry name" value="DNAJ_2"/>
    <property type="match status" value="1"/>
</dbReference>
<dbReference type="GO" id="GO:0031412">
    <property type="term" value="P:gas vesicle organization"/>
    <property type="evidence" value="ECO:0007669"/>
    <property type="project" value="InterPro"/>
</dbReference>
<dbReference type="InterPro" id="IPR036869">
    <property type="entry name" value="J_dom_sf"/>
</dbReference>
<evidence type="ECO:0000259" key="4">
    <source>
        <dbReference type="PROSITE" id="PS50076"/>
    </source>
</evidence>
<gene>
    <name evidence="5" type="ORF">GCM10017643_15200</name>
</gene>
<dbReference type="GO" id="GO:0031411">
    <property type="term" value="C:gas vesicle"/>
    <property type="evidence" value="ECO:0007669"/>
    <property type="project" value="UniProtKB-SubCell"/>
</dbReference>
<dbReference type="EMBL" id="BSFJ01000005">
    <property type="protein sequence ID" value="GLK71405.1"/>
    <property type="molecule type" value="Genomic_DNA"/>
</dbReference>
<evidence type="ECO:0000256" key="2">
    <source>
        <dbReference type="ARBA" id="ARBA00035108"/>
    </source>
</evidence>
<dbReference type="PANTHER" id="PTHR36852:SF1">
    <property type="entry name" value="PROTEIN GVPL 2"/>
    <property type="match status" value="1"/>
</dbReference>
<dbReference type="Gene3D" id="1.10.287.110">
    <property type="entry name" value="DnaJ domain"/>
    <property type="match status" value="1"/>
</dbReference>
<dbReference type="RefSeq" id="WP_213372579.1">
    <property type="nucleotide sequence ID" value="NZ_BSFJ01000005.1"/>
</dbReference>
<sequence length="334" mass="35478">MTALLVFAVVPADRFDAAVLTGGDGLPPGLRSITAGPLAAVVGAAPEGGLKGREREALLPWLLSSQKVMERLLACAPVLPVALGTVVAEEGRVRRLLEGGAGVLHEALDIVGDRVEMELSVRWHLDGVVARLLGGVATELRQAARNGDEPARRALGTLLAVSVAEERQKVKSRLVARLRAASDDLIVSEPTEPDGVLNLALLVERGADDALLELLNALDAEFGGELTFRLVGPLPPYSFASVQVHLAPAEAVRRARAELGVEPGASLEAVKAAYRRAARESHPDLAASGEPFNSTPVREETREVARFVVLSDAYRVLEAEHVPVSLRRQEASLD</sequence>
<evidence type="ECO:0000313" key="5">
    <source>
        <dbReference type="EMBL" id="GLK71405.1"/>
    </source>
</evidence>
<name>A0A9W6J8W0_9HYPH</name>
<evidence type="ECO:0000256" key="1">
    <source>
        <dbReference type="ARBA" id="ARBA00022987"/>
    </source>
</evidence>
<dbReference type="SUPFAM" id="SSF46565">
    <property type="entry name" value="Chaperone J-domain"/>
    <property type="match status" value="1"/>
</dbReference>
<reference evidence="5" key="2">
    <citation type="submission" date="2023-01" db="EMBL/GenBank/DDBJ databases">
        <authorList>
            <person name="Sun Q."/>
            <person name="Evtushenko L."/>
        </authorList>
    </citation>
    <scope>NUCLEOTIDE SEQUENCE</scope>
    <source>
        <strain evidence="5">VKM B-2484</strain>
    </source>
</reference>
<dbReference type="CDD" id="cd06257">
    <property type="entry name" value="DnaJ"/>
    <property type="match status" value="1"/>
</dbReference>
<proteinExistence type="inferred from homology"/>
<dbReference type="PANTHER" id="PTHR36852">
    <property type="entry name" value="PROTEIN GVPL 2"/>
    <property type="match status" value="1"/>
</dbReference>
<feature type="domain" description="J" evidence="4">
    <location>
        <begin position="254"/>
        <end position="334"/>
    </location>
</feature>
<evidence type="ECO:0000256" key="3">
    <source>
        <dbReference type="ARBA" id="ARBA00035643"/>
    </source>
</evidence>